<dbReference type="EnsemblProtists" id="HpaT809823">
    <property type="protein sequence ID" value="HpaP809823"/>
    <property type="gene ID" value="HpaG809823"/>
</dbReference>
<proteinExistence type="predicted"/>
<accession>M4BTN8</accession>
<dbReference type="Proteomes" id="UP000011713">
    <property type="component" value="Unassembled WGS sequence"/>
</dbReference>
<name>M4BTN8_HYAAE</name>
<protein>
    <submittedName>
        <fullName evidence="1">Uncharacterized protein</fullName>
    </submittedName>
</protein>
<dbReference type="PANTHER" id="PTHR48100">
    <property type="entry name" value="BROAD-SPECIFICITY PHOSPHATASE YOR283W-RELATED"/>
    <property type="match status" value="1"/>
</dbReference>
<reference evidence="1" key="2">
    <citation type="submission" date="2015-06" db="UniProtKB">
        <authorList>
            <consortium name="EnsemblProtists"/>
        </authorList>
    </citation>
    <scope>IDENTIFICATION</scope>
    <source>
        <strain evidence="1">Emoy2</strain>
    </source>
</reference>
<dbReference type="EMBL" id="JH597858">
    <property type="status" value="NOT_ANNOTATED_CDS"/>
    <property type="molecule type" value="Genomic_DNA"/>
</dbReference>
<dbReference type="GO" id="GO:0016791">
    <property type="term" value="F:phosphatase activity"/>
    <property type="evidence" value="ECO:0007669"/>
    <property type="project" value="TreeGrafter"/>
</dbReference>
<dbReference type="eggNOG" id="KOG4754">
    <property type="taxonomic scope" value="Eukaryota"/>
</dbReference>
<dbReference type="InterPro" id="IPR029033">
    <property type="entry name" value="His_PPase_superfam"/>
</dbReference>
<keyword evidence="2" id="KW-1185">Reference proteome</keyword>
<dbReference type="Pfam" id="PF00300">
    <property type="entry name" value="His_Phos_1"/>
    <property type="match status" value="1"/>
</dbReference>
<dbReference type="SUPFAM" id="SSF53254">
    <property type="entry name" value="Phosphoglycerate mutase-like"/>
    <property type="match status" value="1"/>
</dbReference>
<dbReference type="AlphaFoldDB" id="M4BTN8"/>
<dbReference type="InterPro" id="IPR013078">
    <property type="entry name" value="His_Pase_superF_clade-1"/>
</dbReference>
<dbReference type="Gene3D" id="3.40.50.1240">
    <property type="entry name" value="Phosphoglycerate mutase-like"/>
    <property type="match status" value="1"/>
</dbReference>
<sequence>MTETTNPPFAFAPTLVKAVDSFFTFRTPIQTNASGPAFPLFARFERIPSSWTDFQQQVTQLQQEKRLDGALRQIKVVYFLRHAEGTHNEAHLKYGSPRWEDEFARTIAFLDAPLTPFGVQDARTKGQQSVQVELDRGMPRIERIVVSPISRAIQTAQNFLTKEQMPAEPFTCLESCREVLDCHTCNKRRPLAELKSRFPQVDFSRVKSEEDQLWSSTHRETTEEVQKRAPEAQPQGWALELLQVSHWKLLGRFVCLRTAIVIGAKHVVLDLGIERFSWESGSTINAVVAKFVASHPTIETKDVTIDFTTCLEVRTKKYRTGKFGPVHSHNRGWTPEFKRIRLSPPSLPPYTTTSRTSFTTTTTSNPTTSLLLPVLPPLKKFTRPHPRASAVAVAVTAELRRKYLDDISMVVQELKAVLMYGPGSACPDAPVSPSVVLKLVRTVQTLEKLRALLLMNPARLRRVSLTQLEIVEQQIKMNLLPLATLFRSFDKEITQQKQQQVQGGDRSRDHVVIKVETDWQDVKEDVKSPRSPSGVTVVPVPRQDWRFLSMILSLQL</sequence>
<evidence type="ECO:0000313" key="1">
    <source>
        <dbReference type="EnsemblProtists" id="HpaP809823"/>
    </source>
</evidence>
<dbReference type="InParanoid" id="M4BTN8"/>
<dbReference type="VEuPathDB" id="FungiDB:HpaG809823"/>
<reference evidence="2" key="1">
    <citation type="journal article" date="2010" name="Science">
        <title>Signatures of adaptation to obligate biotrophy in the Hyaloperonospora arabidopsidis genome.</title>
        <authorList>
            <person name="Baxter L."/>
            <person name="Tripathy S."/>
            <person name="Ishaque N."/>
            <person name="Boot N."/>
            <person name="Cabral A."/>
            <person name="Kemen E."/>
            <person name="Thines M."/>
            <person name="Ah-Fong A."/>
            <person name="Anderson R."/>
            <person name="Badejoko W."/>
            <person name="Bittner-Eddy P."/>
            <person name="Boore J.L."/>
            <person name="Chibucos M.C."/>
            <person name="Coates M."/>
            <person name="Dehal P."/>
            <person name="Delehaunty K."/>
            <person name="Dong S."/>
            <person name="Downton P."/>
            <person name="Dumas B."/>
            <person name="Fabro G."/>
            <person name="Fronick C."/>
            <person name="Fuerstenberg S.I."/>
            <person name="Fulton L."/>
            <person name="Gaulin E."/>
            <person name="Govers F."/>
            <person name="Hughes L."/>
            <person name="Humphray S."/>
            <person name="Jiang R.H."/>
            <person name="Judelson H."/>
            <person name="Kamoun S."/>
            <person name="Kyung K."/>
            <person name="Meijer H."/>
            <person name="Minx P."/>
            <person name="Morris P."/>
            <person name="Nelson J."/>
            <person name="Phuntumart V."/>
            <person name="Qutob D."/>
            <person name="Rehmany A."/>
            <person name="Rougon-Cardoso A."/>
            <person name="Ryden P."/>
            <person name="Torto-Alalibo T."/>
            <person name="Studholme D."/>
            <person name="Wang Y."/>
            <person name="Win J."/>
            <person name="Wood J."/>
            <person name="Clifton S.W."/>
            <person name="Rogers J."/>
            <person name="Van den Ackerveken G."/>
            <person name="Jones J.D."/>
            <person name="McDowell J.M."/>
            <person name="Beynon J."/>
            <person name="Tyler B.M."/>
        </authorList>
    </citation>
    <scope>NUCLEOTIDE SEQUENCE [LARGE SCALE GENOMIC DNA]</scope>
    <source>
        <strain evidence="2">Emoy2</strain>
    </source>
</reference>
<organism evidence="1 2">
    <name type="scientific">Hyaloperonospora arabidopsidis (strain Emoy2)</name>
    <name type="common">Downy mildew agent</name>
    <name type="synonym">Peronospora arabidopsidis</name>
    <dbReference type="NCBI Taxonomy" id="559515"/>
    <lineage>
        <taxon>Eukaryota</taxon>
        <taxon>Sar</taxon>
        <taxon>Stramenopiles</taxon>
        <taxon>Oomycota</taxon>
        <taxon>Peronosporomycetes</taxon>
        <taxon>Peronosporales</taxon>
        <taxon>Peronosporaceae</taxon>
        <taxon>Hyaloperonospora</taxon>
    </lineage>
</organism>
<dbReference type="GO" id="GO:0005737">
    <property type="term" value="C:cytoplasm"/>
    <property type="evidence" value="ECO:0007669"/>
    <property type="project" value="TreeGrafter"/>
</dbReference>
<evidence type="ECO:0000313" key="2">
    <source>
        <dbReference type="Proteomes" id="UP000011713"/>
    </source>
</evidence>
<dbReference type="InterPro" id="IPR050275">
    <property type="entry name" value="PGM_Phosphatase"/>
</dbReference>
<dbReference type="PANTHER" id="PTHR48100:SF1">
    <property type="entry name" value="HISTIDINE PHOSPHATASE FAMILY PROTEIN-RELATED"/>
    <property type="match status" value="1"/>
</dbReference>
<dbReference type="HOGENOM" id="CLU_490448_0_0_1"/>
<dbReference type="CDD" id="cd07067">
    <property type="entry name" value="HP_PGM_like"/>
    <property type="match status" value="1"/>
</dbReference>